<dbReference type="AlphaFoldDB" id="A0A369AYQ5"/>
<dbReference type="InterPro" id="IPR001996">
    <property type="entry name" value="PTS_IIB_1"/>
</dbReference>
<dbReference type="OrthoDB" id="9764327at2"/>
<evidence type="ECO:0000256" key="1">
    <source>
        <dbReference type="ARBA" id="ARBA00004651"/>
    </source>
</evidence>
<evidence type="ECO:0000313" key="11">
    <source>
        <dbReference type="EMBL" id="RSU03929.1"/>
    </source>
</evidence>
<keyword evidence="12" id="KW-1185">Reference proteome</keyword>
<dbReference type="PROSITE" id="PS51098">
    <property type="entry name" value="PTS_EIIB_TYPE_1"/>
    <property type="match status" value="1"/>
</dbReference>
<dbReference type="InterPro" id="IPR003352">
    <property type="entry name" value="PTS_EIIC"/>
</dbReference>
<evidence type="ECO:0000256" key="4">
    <source>
        <dbReference type="ARBA" id="ARBA00022597"/>
    </source>
</evidence>
<evidence type="ECO:0000256" key="9">
    <source>
        <dbReference type="ARBA" id="ARBA00022989"/>
    </source>
</evidence>
<accession>A0A369AYQ5</accession>
<evidence type="ECO:0000256" key="7">
    <source>
        <dbReference type="ARBA" id="ARBA00022692"/>
    </source>
</evidence>
<evidence type="ECO:0000256" key="10">
    <source>
        <dbReference type="ARBA" id="ARBA00023136"/>
    </source>
</evidence>
<dbReference type="PANTHER" id="PTHR30009">
    <property type="entry name" value="CYTOCHROME C-TYPE SYNTHESIS PROTEIN AND PTS TRANSMEMBRANE COMPONENT"/>
    <property type="match status" value="1"/>
</dbReference>
<comment type="caution">
    <text evidence="11">The sequence shown here is derived from an EMBL/GenBank/DDBJ whole genome shotgun (WGS) entry which is preliminary data.</text>
</comment>
<dbReference type="CDD" id="cd00212">
    <property type="entry name" value="PTS_IIB_glc"/>
    <property type="match status" value="1"/>
</dbReference>
<dbReference type="GO" id="GO:0008982">
    <property type="term" value="F:protein-N(PI)-phosphohistidine-sugar phosphotransferase activity"/>
    <property type="evidence" value="ECO:0007669"/>
    <property type="project" value="InterPro"/>
</dbReference>
<evidence type="ECO:0000313" key="12">
    <source>
        <dbReference type="Proteomes" id="UP000288197"/>
    </source>
</evidence>
<dbReference type="SUPFAM" id="SSF55604">
    <property type="entry name" value="Glucose permease domain IIB"/>
    <property type="match status" value="1"/>
</dbReference>
<evidence type="ECO:0000256" key="5">
    <source>
        <dbReference type="ARBA" id="ARBA00022679"/>
    </source>
</evidence>
<keyword evidence="4 11" id="KW-0762">Sugar transport</keyword>
<evidence type="ECO:0000256" key="3">
    <source>
        <dbReference type="ARBA" id="ARBA00022475"/>
    </source>
</evidence>
<dbReference type="GO" id="GO:0090563">
    <property type="term" value="F:protein-phosphocysteine-sugar phosphotransferase activity"/>
    <property type="evidence" value="ECO:0007669"/>
    <property type="project" value="TreeGrafter"/>
</dbReference>
<dbReference type="Pfam" id="PF02378">
    <property type="entry name" value="PTS_EIIC"/>
    <property type="match status" value="1"/>
</dbReference>
<evidence type="ECO:0000256" key="6">
    <source>
        <dbReference type="ARBA" id="ARBA00022683"/>
    </source>
</evidence>
<keyword evidence="8" id="KW-0418">Kinase</keyword>
<dbReference type="InterPro" id="IPR036878">
    <property type="entry name" value="Glu_permease_IIB"/>
</dbReference>
<dbReference type="Proteomes" id="UP000288197">
    <property type="component" value="Unassembled WGS sequence"/>
</dbReference>
<dbReference type="InterPro" id="IPR050429">
    <property type="entry name" value="PTS_Glucose_EIICBA"/>
</dbReference>
<dbReference type="GO" id="GO:0016301">
    <property type="term" value="F:kinase activity"/>
    <property type="evidence" value="ECO:0007669"/>
    <property type="project" value="UniProtKB-KW"/>
</dbReference>
<name>A0A369AYQ5_9ENTE</name>
<evidence type="ECO:0000256" key="2">
    <source>
        <dbReference type="ARBA" id="ARBA00022448"/>
    </source>
</evidence>
<keyword evidence="7" id="KW-0812">Transmembrane</keyword>
<evidence type="ECO:0000256" key="8">
    <source>
        <dbReference type="ARBA" id="ARBA00022777"/>
    </source>
</evidence>
<keyword evidence="3" id="KW-1003">Cell membrane</keyword>
<comment type="subcellular location">
    <subcellularLocation>
        <location evidence="1">Cell membrane</location>
        <topology evidence="1">Multi-pass membrane protein</topology>
    </subcellularLocation>
</comment>
<organism evidence="11 12">
    <name type="scientific">Vagococcus fluvialis</name>
    <dbReference type="NCBI Taxonomy" id="2738"/>
    <lineage>
        <taxon>Bacteria</taxon>
        <taxon>Bacillati</taxon>
        <taxon>Bacillota</taxon>
        <taxon>Bacilli</taxon>
        <taxon>Lactobacillales</taxon>
        <taxon>Enterococcaceae</taxon>
        <taxon>Vagococcus</taxon>
    </lineage>
</organism>
<keyword evidence="2" id="KW-0813">Transport</keyword>
<dbReference type="GO" id="GO:0009401">
    <property type="term" value="P:phosphoenolpyruvate-dependent sugar phosphotransferase system"/>
    <property type="evidence" value="ECO:0007669"/>
    <property type="project" value="UniProtKB-KW"/>
</dbReference>
<dbReference type="GeneID" id="63145796"/>
<dbReference type="GO" id="GO:0005886">
    <property type="term" value="C:plasma membrane"/>
    <property type="evidence" value="ECO:0007669"/>
    <property type="project" value="UniProtKB-SubCell"/>
</dbReference>
<proteinExistence type="predicted"/>
<dbReference type="Pfam" id="PF00367">
    <property type="entry name" value="PTS_EIIB"/>
    <property type="match status" value="1"/>
</dbReference>
<dbReference type="InterPro" id="IPR018113">
    <property type="entry name" value="PTrfase_EIIB_Cys"/>
</dbReference>
<keyword evidence="10" id="KW-0472">Membrane</keyword>
<dbReference type="PROSITE" id="PS51103">
    <property type="entry name" value="PTS_EIIC_TYPE_1"/>
    <property type="match status" value="1"/>
</dbReference>
<dbReference type="Gene3D" id="3.30.1360.60">
    <property type="entry name" value="Glucose permease domain IIB"/>
    <property type="match status" value="1"/>
</dbReference>
<dbReference type="PANTHER" id="PTHR30009:SF24">
    <property type="entry name" value="PTS SYSTEM, IIBC COMPONENT"/>
    <property type="match status" value="1"/>
</dbReference>
<sequence length="520" mass="57190">MKNKIVNKMQQFSKAMIGPVLFLPIVGLGIAFSSIFTNTAFFSDTSTVYMIGKFVSSILWAIMNNLSLIFCVGIAYGMARKKKAEAAIIAVMSFLMFLNANTTWLNLTQRLAEGANNSELFGSGQTFVLGYQVTDMGVFLGIILGCLVAYIHNKFIDTNFKGAFAIYGNSKLVLIVLIPIIGGFALGITYLWPFVQAGITFLTQLMASAGAFGVFLYGFLNRFLIPTGLHHLIWSPFVFSGMGGQELINGELFVGAKPIFLAQIADPSITTLTDSARFLVYGMVKMFGILGVALAFYKTAYPQNKAKVKTTIFPNALTSFLVGITEPLEFMFIFTAPLLWLVYSVIDGFFQMLSYMLNVHVSATNGIIDFLVFNIPAGVERTNWPIFVLLGLLEIAVMYFVFKFMIEKMNLKTPGRELAIDAVDSTTSVVEAEASSIDTTNDLGQTIVDALGGAENIVTVENCFSRLRVDLKDDTIINEEALITTGSQGIVRKPNHVQVVYGMKINEIRDLVDQTLNIEE</sequence>
<dbReference type="InterPro" id="IPR013013">
    <property type="entry name" value="PTS_EIIC_1"/>
</dbReference>
<keyword evidence="9" id="KW-1133">Transmembrane helix</keyword>
<dbReference type="EMBL" id="NGJX01000003">
    <property type="protein sequence ID" value="RSU03929.1"/>
    <property type="molecule type" value="Genomic_DNA"/>
</dbReference>
<reference evidence="11 12" key="1">
    <citation type="submission" date="2017-05" db="EMBL/GenBank/DDBJ databases">
        <title>Vagococcus spp. assemblies.</title>
        <authorList>
            <person name="Gulvik C.A."/>
        </authorList>
    </citation>
    <scope>NUCLEOTIDE SEQUENCE [LARGE SCALE GENOMIC DNA]</scope>
    <source>
        <strain evidence="11 12">NCFB 2497</strain>
    </source>
</reference>
<protein>
    <submittedName>
        <fullName evidence="11">PTS glucose transporter subunit IIBC</fullName>
    </submittedName>
</protein>
<keyword evidence="6" id="KW-0598">Phosphotransferase system</keyword>
<dbReference type="NCBIfam" id="TIGR00826">
    <property type="entry name" value="EIIB_glc"/>
    <property type="match status" value="1"/>
</dbReference>
<dbReference type="RefSeq" id="WP_114289015.1">
    <property type="nucleotide sequence ID" value="NZ_JAAVMC010000005.1"/>
</dbReference>
<keyword evidence="5" id="KW-0808">Transferase</keyword>
<gene>
    <name evidence="11" type="ORF">CBF32_04460</name>
</gene>